<evidence type="ECO:0000313" key="2">
    <source>
        <dbReference type="Proteomes" id="UP000003781"/>
    </source>
</evidence>
<dbReference type="GO" id="GO:0016787">
    <property type="term" value="F:hydrolase activity"/>
    <property type="evidence" value="ECO:0007669"/>
    <property type="project" value="UniProtKB-KW"/>
</dbReference>
<gene>
    <name evidence="1" type="ORF">CY0110_17957</name>
</gene>
<proteinExistence type="predicted"/>
<reference evidence="1 2" key="1">
    <citation type="submission" date="2007-03" db="EMBL/GenBank/DDBJ databases">
        <authorList>
            <person name="Stal L."/>
            <person name="Ferriera S."/>
            <person name="Johnson J."/>
            <person name="Kravitz S."/>
            <person name="Beeson K."/>
            <person name="Sutton G."/>
            <person name="Rogers Y.-H."/>
            <person name="Friedman R."/>
            <person name="Frazier M."/>
            <person name="Venter J.C."/>
        </authorList>
    </citation>
    <scope>NUCLEOTIDE SEQUENCE [LARGE SCALE GENOMIC DNA]</scope>
    <source>
        <strain evidence="1 2">CCY0110</strain>
    </source>
</reference>
<dbReference type="EC" id="3.6.3.14" evidence="1"/>
<evidence type="ECO:0000313" key="1">
    <source>
        <dbReference type="EMBL" id="EAZ93705.1"/>
    </source>
</evidence>
<name>A3IIS3_9CHRO</name>
<accession>A3IIS3</accession>
<organism evidence="1 2">
    <name type="scientific">Crocosphaera chwakensis CCY0110</name>
    <dbReference type="NCBI Taxonomy" id="391612"/>
    <lineage>
        <taxon>Bacteria</taxon>
        <taxon>Bacillati</taxon>
        <taxon>Cyanobacteriota</taxon>
        <taxon>Cyanophyceae</taxon>
        <taxon>Oscillatoriophycideae</taxon>
        <taxon>Chroococcales</taxon>
        <taxon>Aphanothecaceae</taxon>
        <taxon>Crocosphaera</taxon>
        <taxon>Crocosphaera chwakensis</taxon>
    </lineage>
</organism>
<keyword evidence="1" id="KW-0378">Hydrolase</keyword>
<comment type="caution">
    <text evidence="1">The sequence shown here is derived from an EMBL/GenBank/DDBJ whole genome shotgun (WGS) entry which is preliminary data.</text>
</comment>
<keyword evidence="2" id="KW-1185">Reference proteome</keyword>
<protein>
    <submittedName>
        <fullName evidence="1">F0F1 ATP synthase subunit gamma</fullName>
        <ecNumber evidence="1">3.6.3.14</ecNumber>
    </submittedName>
</protein>
<dbReference type="Proteomes" id="UP000003781">
    <property type="component" value="Unassembled WGS sequence"/>
</dbReference>
<dbReference type="EMBL" id="AAXW01000002">
    <property type="protein sequence ID" value="EAZ93705.1"/>
    <property type="molecule type" value="Genomic_DNA"/>
</dbReference>
<dbReference type="AlphaFoldDB" id="A3IIS3"/>
<sequence>MTKVFKSLMWEPFSKSEMEPPVFTA</sequence>